<dbReference type="VEuPathDB" id="FungiDB:PPTG_18143"/>
<dbReference type="Pfam" id="PF00005">
    <property type="entry name" value="ABC_tran"/>
    <property type="match status" value="1"/>
</dbReference>
<protein>
    <recommendedName>
        <fullName evidence="1">ABC transporter domain-containing protein</fullName>
    </recommendedName>
</protein>
<feature type="non-terminal residue" evidence="2">
    <location>
        <position position="1"/>
    </location>
</feature>
<dbReference type="GO" id="GO:0042626">
    <property type="term" value="F:ATPase-coupled transmembrane transporter activity"/>
    <property type="evidence" value="ECO:0007669"/>
    <property type="project" value="TreeGrafter"/>
</dbReference>
<organism evidence="2">
    <name type="scientific">Phytophthora nicotianae</name>
    <name type="common">Potato buckeye rot agent</name>
    <name type="synonym">Phytophthora parasitica</name>
    <dbReference type="NCBI Taxonomy" id="4792"/>
    <lineage>
        <taxon>Eukaryota</taxon>
        <taxon>Sar</taxon>
        <taxon>Stramenopiles</taxon>
        <taxon>Oomycota</taxon>
        <taxon>Peronosporomycetes</taxon>
        <taxon>Peronosporales</taxon>
        <taxon>Peronosporaceae</taxon>
        <taxon>Phytophthora</taxon>
    </lineage>
</organism>
<dbReference type="GO" id="GO:0016020">
    <property type="term" value="C:membrane"/>
    <property type="evidence" value="ECO:0007669"/>
    <property type="project" value="TreeGrafter"/>
</dbReference>
<accession>W2HVQ9</accession>
<dbReference type="GO" id="GO:0005524">
    <property type="term" value="F:ATP binding"/>
    <property type="evidence" value="ECO:0007669"/>
    <property type="project" value="InterPro"/>
</dbReference>
<proteinExistence type="predicted"/>
<name>W2HVQ9_PHYNI</name>
<dbReference type="InterPro" id="IPR003439">
    <property type="entry name" value="ABC_transporter-like_ATP-bd"/>
</dbReference>
<evidence type="ECO:0000313" key="2">
    <source>
        <dbReference type="EMBL" id="ETL26035.1"/>
    </source>
</evidence>
<dbReference type="PANTHER" id="PTHR24221">
    <property type="entry name" value="ATP-BINDING CASSETTE SUB-FAMILY B"/>
    <property type="match status" value="1"/>
</dbReference>
<dbReference type="PANTHER" id="PTHR24221:SF620">
    <property type="entry name" value="ABC TRANSMEMBRANE TYPE-1 DOMAIN-CONTAINING PROTEIN"/>
    <property type="match status" value="1"/>
</dbReference>
<sequence length="110" mass="11843">VGMKGEQLSGGQKQRIAIARAILKNPNILLLDEATSALDSESEKVVQEALDKVVALKRRTTIIIAHRLSTIRKADKICVVSGSKIAEQGTHQDLIKLNGIYAKLVAKATA</sequence>
<dbReference type="SUPFAM" id="SSF52540">
    <property type="entry name" value="P-loop containing nucleoside triphosphate hydrolases"/>
    <property type="match status" value="1"/>
</dbReference>
<evidence type="ECO:0000259" key="1">
    <source>
        <dbReference type="Pfam" id="PF00005"/>
    </source>
</evidence>
<dbReference type="GO" id="GO:0016887">
    <property type="term" value="F:ATP hydrolysis activity"/>
    <property type="evidence" value="ECO:0007669"/>
    <property type="project" value="InterPro"/>
</dbReference>
<dbReference type="Proteomes" id="UP000053864">
    <property type="component" value="Unassembled WGS sequence"/>
</dbReference>
<dbReference type="EMBL" id="KI676339">
    <property type="protein sequence ID" value="ETL26035.1"/>
    <property type="molecule type" value="Genomic_DNA"/>
</dbReference>
<dbReference type="AlphaFoldDB" id="W2HVQ9"/>
<dbReference type="InterPro" id="IPR039421">
    <property type="entry name" value="Type_1_exporter"/>
</dbReference>
<gene>
    <name evidence="2" type="ORF">L916_20189</name>
</gene>
<reference evidence="2" key="1">
    <citation type="submission" date="2013-11" db="EMBL/GenBank/DDBJ databases">
        <title>The Genome Sequence of Phytophthora parasitica CJ05E6.</title>
        <authorList>
            <consortium name="The Broad Institute Genomics Platform"/>
            <person name="Russ C."/>
            <person name="Tyler B."/>
            <person name="Panabieres F."/>
            <person name="Shan W."/>
            <person name="Tripathy S."/>
            <person name="Grunwald N."/>
            <person name="Machado M."/>
            <person name="Johnson C.S."/>
            <person name="Arredondo F."/>
            <person name="Hong C."/>
            <person name="Coffey M."/>
            <person name="Young S.K."/>
            <person name="Zeng Q."/>
            <person name="Gargeya S."/>
            <person name="Fitzgerald M."/>
            <person name="Abouelleil A."/>
            <person name="Alvarado L."/>
            <person name="Chapman S.B."/>
            <person name="Gainer-Dewar J."/>
            <person name="Goldberg J."/>
            <person name="Griggs A."/>
            <person name="Gujja S."/>
            <person name="Hansen M."/>
            <person name="Howarth C."/>
            <person name="Imamovic A."/>
            <person name="Ireland A."/>
            <person name="Larimer J."/>
            <person name="McCowan C."/>
            <person name="Murphy C."/>
            <person name="Pearson M."/>
            <person name="Poon T.W."/>
            <person name="Priest M."/>
            <person name="Roberts A."/>
            <person name="Saif S."/>
            <person name="Shea T."/>
            <person name="Sykes S."/>
            <person name="Wortman J."/>
            <person name="Nusbaum C."/>
            <person name="Birren B."/>
        </authorList>
    </citation>
    <scope>NUCLEOTIDE SEQUENCE [LARGE SCALE GENOMIC DNA]</scope>
    <source>
        <strain evidence="2">CJ05E6</strain>
    </source>
</reference>
<feature type="domain" description="ABC transporter" evidence="1">
    <location>
        <begin position="3"/>
        <end position="36"/>
    </location>
</feature>
<dbReference type="InterPro" id="IPR027417">
    <property type="entry name" value="P-loop_NTPase"/>
</dbReference>
<dbReference type="Gene3D" id="3.40.50.300">
    <property type="entry name" value="P-loop containing nucleotide triphosphate hydrolases"/>
    <property type="match status" value="1"/>
</dbReference>